<keyword evidence="3 5" id="KW-0067">ATP-binding</keyword>
<dbReference type="AlphaFoldDB" id="A0A2Z5IQJ9"/>
<dbReference type="KEGG" id="mpho:DA803_02705"/>
<accession>A0A2Z5IQJ9</accession>
<reference evidence="5 6" key="1">
    <citation type="submission" date="2018-05" db="EMBL/GenBank/DDBJ databases">
        <title>Annotation of the Mycoplasma phocidae genome.</title>
        <authorList>
            <person name="Brown D.R."/>
            <person name="Kutish G.F."/>
            <person name="Frasca S.Jr."/>
        </authorList>
    </citation>
    <scope>NUCLEOTIDE SEQUENCE [LARGE SCALE GENOMIC DNA]</scope>
    <source>
        <strain evidence="5 6">105</strain>
    </source>
</reference>
<dbReference type="EMBL" id="CP029295">
    <property type="protein sequence ID" value="AXE60980.1"/>
    <property type="molecule type" value="Genomic_DNA"/>
</dbReference>
<dbReference type="GO" id="GO:0016887">
    <property type="term" value="F:ATP hydrolysis activity"/>
    <property type="evidence" value="ECO:0007669"/>
    <property type="project" value="InterPro"/>
</dbReference>
<dbReference type="PANTHER" id="PTHR42939:SF1">
    <property type="entry name" value="ABC TRANSPORTER ATP-BINDING PROTEIN ALBC-RELATED"/>
    <property type="match status" value="1"/>
</dbReference>
<evidence type="ECO:0000256" key="3">
    <source>
        <dbReference type="ARBA" id="ARBA00022840"/>
    </source>
</evidence>
<dbReference type="GO" id="GO:0005524">
    <property type="term" value="F:ATP binding"/>
    <property type="evidence" value="ECO:0007669"/>
    <property type="project" value="UniProtKB-KW"/>
</dbReference>
<gene>
    <name evidence="5" type="ORF">DA803_02705</name>
</gene>
<dbReference type="PROSITE" id="PS50893">
    <property type="entry name" value="ABC_TRANSPORTER_2"/>
    <property type="match status" value="1"/>
</dbReference>
<evidence type="ECO:0000256" key="1">
    <source>
        <dbReference type="ARBA" id="ARBA00022448"/>
    </source>
</evidence>
<dbReference type="PANTHER" id="PTHR42939">
    <property type="entry name" value="ABC TRANSPORTER ATP-BINDING PROTEIN ALBC-RELATED"/>
    <property type="match status" value="1"/>
</dbReference>
<name>A0A2Z5IQJ9_9BACT</name>
<dbReference type="SUPFAM" id="SSF52540">
    <property type="entry name" value="P-loop containing nucleoside triphosphate hydrolases"/>
    <property type="match status" value="1"/>
</dbReference>
<dbReference type="InterPro" id="IPR027417">
    <property type="entry name" value="P-loop_NTPase"/>
</dbReference>
<dbReference type="Gene3D" id="3.40.50.300">
    <property type="entry name" value="P-loop containing nucleotide triphosphate hydrolases"/>
    <property type="match status" value="1"/>
</dbReference>
<keyword evidence="6" id="KW-1185">Reference proteome</keyword>
<feature type="domain" description="ABC transporter" evidence="4">
    <location>
        <begin position="8"/>
        <end position="235"/>
    </location>
</feature>
<evidence type="ECO:0000313" key="5">
    <source>
        <dbReference type="EMBL" id="AXE60980.1"/>
    </source>
</evidence>
<evidence type="ECO:0000313" key="6">
    <source>
        <dbReference type="Proteomes" id="UP000252477"/>
    </source>
</evidence>
<evidence type="ECO:0000256" key="2">
    <source>
        <dbReference type="ARBA" id="ARBA00022741"/>
    </source>
</evidence>
<dbReference type="Pfam" id="PF00005">
    <property type="entry name" value="ABC_tran"/>
    <property type="match status" value="1"/>
</dbReference>
<dbReference type="OrthoDB" id="9775135at2"/>
<sequence>MINKKVIFQAKNIYKSVKGHFLIDNANFSILENRIHILVGENGAGKSTLMKICTGGDLDFEGTLFFDGQNLDSIEKPKSFLFFNTHIKFPYYLSAINYIREYCRLFTGRKINKNLVIKKFKEYGLELKMKNNPNTFSSGEKKKLILLFSEIAKPQLLFLDEPDSNLDPTARKMLYLKLREFTKAGITIFISSHLIDEIRHYVDDATFIKRGKIIWTGPIVNRDDLTYIYNQHLLYDKEYK</sequence>
<proteinExistence type="predicted"/>
<dbReference type="Proteomes" id="UP000252477">
    <property type="component" value="Chromosome"/>
</dbReference>
<dbReference type="InterPro" id="IPR003439">
    <property type="entry name" value="ABC_transporter-like_ATP-bd"/>
</dbReference>
<keyword evidence="2" id="KW-0547">Nucleotide-binding</keyword>
<dbReference type="SMART" id="SM00382">
    <property type="entry name" value="AAA"/>
    <property type="match status" value="1"/>
</dbReference>
<evidence type="ECO:0000259" key="4">
    <source>
        <dbReference type="PROSITE" id="PS50893"/>
    </source>
</evidence>
<dbReference type="RefSeq" id="WP_114191079.1">
    <property type="nucleotide sequence ID" value="NZ_CP029295.1"/>
</dbReference>
<protein>
    <submittedName>
        <fullName evidence="5">ABC transporter ATP-binding protein</fullName>
    </submittedName>
</protein>
<dbReference type="InterPro" id="IPR051782">
    <property type="entry name" value="ABC_Transporter_VariousFunc"/>
</dbReference>
<keyword evidence="1" id="KW-0813">Transport</keyword>
<dbReference type="InterPro" id="IPR003593">
    <property type="entry name" value="AAA+_ATPase"/>
</dbReference>
<organism evidence="5 6">
    <name type="scientific">[Mycoplasma] phocae</name>
    <dbReference type="NCBI Taxonomy" id="142651"/>
    <lineage>
        <taxon>Bacteria</taxon>
        <taxon>Bacillati</taxon>
        <taxon>Mycoplasmatota</taxon>
        <taxon>Mycoplasmoidales</taxon>
        <taxon>Metamycoplasmataceae</taxon>
        <taxon>Metamycoplasma</taxon>
    </lineage>
</organism>